<dbReference type="EMBL" id="CAEZVU010000108">
    <property type="protein sequence ID" value="CAB4637520.1"/>
    <property type="molecule type" value="Genomic_DNA"/>
</dbReference>
<organism evidence="1">
    <name type="scientific">freshwater metagenome</name>
    <dbReference type="NCBI Taxonomy" id="449393"/>
    <lineage>
        <taxon>unclassified sequences</taxon>
        <taxon>metagenomes</taxon>
        <taxon>ecological metagenomes</taxon>
    </lineage>
</organism>
<reference evidence="1" key="1">
    <citation type="submission" date="2020-05" db="EMBL/GenBank/DDBJ databases">
        <authorList>
            <person name="Chiriac C."/>
            <person name="Salcher M."/>
            <person name="Ghai R."/>
            <person name="Kavagutti S V."/>
        </authorList>
    </citation>
    <scope>NUCLEOTIDE SEQUENCE</scope>
</reference>
<dbReference type="AlphaFoldDB" id="A0A6J6JJV1"/>
<gene>
    <name evidence="1" type="ORF">UFOPK2132_00617</name>
</gene>
<protein>
    <submittedName>
        <fullName evidence="1">Unannotated protein</fullName>
    </submittedName>
</protein>
<dbReference type="Gene3D" id="3.30.360.10">
    <property type="entry name" value="Dihydrodipicolinate Reductase, domain 2"/>
    <property type="match status" value="1"/>
</dbReference>
<sequence>MYDPLAQRAAQEIALLKDIRLVRVTVSHPADAPQIAHLRLKPPLDDADINEIERARQYEMEQTEIAFPGAPEILRSFYKNIIQGSLIHETSMLRGLGFELPTVWRAEVFPELSGTTPSSILAVGKVKDTRFILSWNWLPEYPEYDEELKVLASNGRVEYHLAKPYVLEERSRLTVFKHDLHERQDTTYTQINETGFLRQLLAFKDSVVNGTEVISNLAGVRKDLAVLQAITRSIIDSQRN</sequence>
<evidence type="ECO:0000313" key="1">
    <source>
        <dbReference type="EMBL" id="CAB4637520.1"/>
    </source>
</evidence>
<accession>A0A6J6JJV1</accession>
<name>A0A6J6JJV1_9ZZZZ</name>
<proteinExistence type="predicted"/>